<dbReference type="AlphaFoldDB" id="A0A1J5Q3R6"/>
<accession>A0A1J5Q3R6</accession>
<name>A0A1J5Q3R6_9ZZZZ</name>
<reference evidence="1" key="1">
    <citation type="submission" date="2016-10" db="EMBL/GenBank/DDBJ databases">
        <title>Sequence of Gallionella enrichment culture.</title>
        <authorList>
            <person name="Poehlein A."/>
            <person name="Muehling M."/>
            <person name="Daniel R."/>
        </authorList>
    </citation>
    <scope>NUCLEOTIDE SEQUENCE</scope>
</reference>
<dbReference type="EMBL" id="MLJW01001499">
    <property type="protein sequence ID" value="OIQ77960.1"/>
    <property type="molecule type" value="Genomic_DNA"/>
</dbReference>
<sequence length="32" mass="3697">MNLAKTLISRSKAVKPNWIAKLLTGLEIHWYT</sequence>
<evidence type="ECO:0000313" key="1">
    <source>
        <dbReference type="EMBL" id="OIQ77960.1"/>
    </source>
</evidence>
<organism evidence="1">
    <name type="scientific">mine drainage metagenome</name>
    <dbReference type="NCBI Taxonomy" id="410659"/>
    <lineage>
        <taxon>unclassified sequences</taxon>
        <taxon>metagenomes</taxon>
        <taxon>ecological metagenomes</taxon>
    </lineage>
</organism>
<proteinExistence type="predicted"/>
<comment type="caution">
    <text evidence="1">The sequence shown here is derived from an EMBL/GenBank/DDBJ whole genome shotgun (WGS) entry which is preliminary data.</text>
</comment>
<protein>
    <submittedName>
        <fullName evidence="1">Uncharacterized protein</fullName>
    </submittedName>
</protein>
<gene>
    <name evidence="1" type="ORF">GALL_403410</name>
</gene>